<dbReference type="PROSITE" id="PS50076">
    <property type="entry name" value="DNAJ_2"/>
    <property type="match status" value="1"/>
</dbReference>
<dbReference type="Pfam" id="PF00226">
    <property type="entry name" value="DnaJ"/>
    <property type="match status" value="1"/>
</dbReference>
<dbReference type="Gene3D" id="1.10.287.110">
    <property type="entry name" value="DnaJ domain"/>
    <property type="match status" value="1"/>
</dbReference>
<protein>
    <submittedName>
        <fullName evidence="4">DnaJ domain-containing protein</fullName>
    </submittedName>
</protein>
<evidence type="ECO:0000313" key="5">
    <source>
        <dbReference type="Proteomes" id="UP000050523"/>
    </source>
</evidence>
<reference evidence="4 5" key="1">
    <citation type="submission" date="2015-09" db="EMBL/GenBank/DDBJ databases">
        <title>Genome announcement of multiple Pseudomonas syringae strains.</title>
        <authorList>
            <person name="Thakur S."/>
            <person name="Wang P.W."/>
            <person name="Gong Y."/>
            <person name="Weir B.S."/>
            <person name="Guttman D.S."/>
        </authorList>
    </citation>
    <scope>NUCLEOTIDE SEQUENCE [LARGE SCALE GENOMIC DNA]</scope>
    <source>
        <strain evidence="4 5">ICMP9151</strain>
    </source>
</reference>
<dbReference type="InterPro" id="IPR036869">
    <property type="entry name" value="J_dom_sf"/>
</dbReference>
<dbReference type="PANTHER" id="PTHR24074">
    <property type="entry name" value="CO-CHAPERONE PROTEIN DJLA"/>
    <property type="match status" value="1"/>
</dbReference>
<dbReference type="InterPro" id="IPR050817">
    <property type="entry name" value="DjlA_DnaK_co-chaperone"/>
</dbReference>
<dbReference type="AlphaFoldDB" id="A0AA40TV62"/>
<dbReference type="InterPro" id="IPR001623">
    <property type="entry name" value="DnaJ_domain"/>
</dbReference>
<evidence type="ECO:0000256" key="2">
    <source>
        <dbReference type="SAM" id="MobiDB-lite"/>
    </source>
</evidence>
<proteinExistence type="predicted"/>
<accession>A0AA40TV62</accession>
<feature type="compositionally biased region" description="Low complexity" evidence="2">
    <location>
        <begin position="201"/>
        <end position="217"/>
    </location>
</feature>
<dbReference type="Proteomes" id="UP000050523">
    <property type="component" value="Unassembled WGS sequence"/>
</dbReference>
<name>A0AA40TV62_9PSED</name>
<dbReference type="SUPFAM" id="SSF46565">
    <property type="entry name" value="Chaperone J-domain"/>
    <property type="match status" value="1"/>
</dbReference>
<gene>
    <name evidence="4" type="ORF">ALO43_05101</name>
</gene>
<evidence type="ECO:0000259" key="3">
    <source>
        <dbReference type="PROSITE" id="PS50076"/>
    </source>
</evidence>
<sequence length="424" mass="45784">MYRCLALSGCAQGGAEDGGLNRMNVRLDAREGSINVRGMPGSCGSGHFLCGAFFCGARVWHFCWSLGFCGRYSCIKNGSRPWTASAMQRTPTHYELLSVARDASPEQIKKAYRKLAQKLHPDRNSDPYASDMMGVVNASHDVLSDAGKRAAYDAQLAADEYKARADAARRRQAQAVKGQTVHVYGSAAAHGSVAPQRTVQPGAAGKAAPSSSKSPPSGKRRRHVVRWALLFVVFCAGGAWMGYDPDAGKSFAPPEPVPVAQTWVKPLPAVAVEPSVASPVKTVDPAASECELPRLDPLGEPWPDKPGYLKGMPLLKDNGWSQITVDNSAGESAVYAKVTDAVGRRAFRHAYVPAGAVFSFAKMDPGLYLLKYRMLNTGCAFASGRILLEETPMGSQIKSSAYKLTLRKLQNRSVPFTRLKDDQF</sequence>
<dbReference type="CDD" id="cd06257">
    <property type="entry name" value="DnaJ"/>
    <property type="match status" value="1"/>
</dbReference>
<dbReference type="EMBL" id="LJRO01000181">
    <property type="protein sequence ID" value="KPZ01402.1"/>
    <property type="molecule type" value="Genomic_DNA"/>
</dbReference>
<dbReference type="PRINTS" id="PR00625">
    <property type="entry name" value="JDOMAIN"/>
</dbReference>
<dbReference type="SMART" id="SM00271">
    <property type="entry name" value="DnaJ"/>
    <property type="match status" value="1"/>
</dbReference>
<keyword evidence="1" id="KW-0143">Chaperone</keyword>
<evidence type="ECO:0000313" key="4">
    <source>
        <dbReference type="EMBL" id="KPZ01402.1"/>
    </source>
</evidence>
<comment type="caution">
    <text evidence="4">The sequence shown here is derived from an EMBL/GenBank/DDBJ whole genome shotgun (WGS) entry which is preliminary data.</text>
</comment>
<organism evidence="4 5">
    <name type="scientific">Pseudomonas tremae</name>
    <dbReference type="NCBI Taxonomy" id="200454"/>
    <lineage>
        <taxon>Bacteria</taxon>
        <taxon>Pseudomonadati</taxon>
        <taxon>Pseudomonadota</taxon>
        <taxon>Gammaproteobacteria</taxon>
        <taxon>Pseudomonadales</taxon>
        <taxon>Pseudomonadaceae</taxon>
        <taxon>Pseudomonas</taxon>
    </lineage>
</organism>
<evidence type="ECO:0000256" key="1">
    <source>
        <dbReference type="ARBA" id="ARBA00023186"/>
    </source>
</evidence>
<feature type="region of interest" description="Disordered" evidence="2">
    <location>
        <begin position="188"/>
        <end position="220"/>
    </location>
</feature>
<feature type="domain" description="J" evidence="3">
    <location>
        <begin position="92"/>
        <end position="156"/>
    </location>
</feature>